<proteinExistence type="predicted"/>
<reference evidence="1 2" key="1">
    <citation type="submission" date="2016-03" db="EMBL/GenBank/DDBJ databases">
        <authorList>
            <consortium name="Pathogen Informatics"/>
        </authorList>
    </citation>
    <scope>NUCLEOTIDE SEQUENCE [LARGE SCALE GENOMIC DNA]</scope>
    <source>
        <strain evidence="2">e1252</strain>
    </source>
</reference>
<organism evidence="1 2">
    <name type="scientific">Enterobacter cloacae</name>
    <dbReference type="NCBI Taxonomy" id="550"/>
    <lineage>
        <taxon>Bacteria</taxon>
        <taxon>Pseudomonadati</taxon>
        <taxon>Pseudomonadota</taxon>
        <taxon>Gammaproteobacteria</taxon>
        <taxon>Enterobacterales</taxon>
        <taxon>Enterobacteriaceae</taxon>
        <taxon>Enterobacter</taxon>
        <taxon>Enterobacter cloacae complex</taxon>
    </lineage>
</organism>
<sequence>MSLVGFVPVTGPVTLPTSSMTELMTGAPGARVSTLITYPAVGALALPTASVAVKVKLCGPLLSAGDGVKLHAPPVAVTLPICTPLSKIFTVDPASAVPVRVGCASLVNPPFTTGVAALPTSSRMLVSTGSEGGVVSTVRLKLVDDTLVLPAASVACAVKLCVPAVSVVLSKILQLPLPSAVPVPTSVVPS</sequence>
<accession>A0A144JRD2</accession>
<dbReference type="AlphaFoldDB" id="A0A144JRD2"/>
<dbReference type="Proteomes" id="UP000076008">
    <property type="component" value="Unassembled WGS sequence"/>
</dbReference>
<name>A0A144JRD2_ENTCL</name>
<protein>
    <submittedName>
        <fullName evidence="1">Uncharacterized protein</fullName>
    </submittedName>
</protein>
<evidence type="ECO:0000313" key="2">
    <source>
        <dbReference type="Proteomes" id="UP000076008"/>
    </source>
</evidence>
<dbReference type="EMBL" id="FJXR01000012">
    <property type="protein sequence ID" value="CZV32678.1"/>
    <property type="molecule type" value="Genomic_DNA"/>
</dbReference>
<evidence type="ECO:0000313" key="1">
    <source>
        <dbReference type="EMBL" id="CZV32678.1"/>
    </source>
</evidence>
<gene>
    <name evidence="1" type="ORF">SAMEA2273318_02265</name>
</gene>